<protein>
    <submittedName>
        <fullName evidence="2">Uncharacterized protein</fullName>
    </submittedName>
</protein>
<evidence type="ECO:0000256" key="1">
    <source>
        <dbReference type="SAM" id="MobiDB-lite"/>
    </source>
</evidence>
<name>A0A157ZMN5_9BURK</name>
<dbReference type="AlphaFoldDB" id="A0A157ZMN5"/>
<gene>
    <name evidence="2" type="ORF">AWB78_00749</name>
</gene>
<organism evidence="2 3">
    <name type="scientific">Caballeronia calidae</name>
    <dbReference type="NCBI Taxonomy" id="1777139"/>
    <lineage>
        <taxon>Bacteria</taxon>
        <taxon>Pseudomonadati</taxon>
        <taxon>Pseudomonadota</taxon>
        <taxon>Betaproteobacteria</taxon>
        <taxon>Burkholderiales</taxon>
        <taxon>Burkholderiaceae</taxon>
        <taxon>Caballeronia</taxon>
    </lineage>
</organism>
<dbReference type="EMBL" id="FCOX02000002">
    <property type="protein sequence ID" value="SAK46756.1"/>
    <property type="molecule type" value="Genomic_DNA"/>
</dbReference>
<sequence length="32" mass="3413">MTHVHVHLERGHGASDAASANRAVFASRGLTR</sequence>
<keyword evidence="3" id="KW-1185">Reference proteome</keyword>
<evidence type="ECO:0000313" key="2">
    <source>
        <dbReference type="EMBL" id="SAK46756.1"/>
    </source>
</evidence>
<dbReference type="Proteomes" id="UP000071859">
    <property type="component" value="Unassembled WGS sequence"/>
</dbReference>
<accession>A0A157ZMN5</accession>
<feature type="region of interest" description="Disordered" evidence="1">
    <location>
        <begin position="1"/>
        <end position="32"/>
    </location>
</feature>
<evidence type="ECO:0000313" key="3">
    <source>
        <dbReference type="Proteomes" id="UP000071859"/>
    </source>
</evidence>
<comment type="caution">
    <text evidence="2">The sequence shown here is derived from an EMBL/GenBank/DDBJ whole genome shotgun (WGS) entry which is preliminary data.</text>
</comment>
<feature type="compositionally biased region" description="Basic and acidic residues" evidence="1">
    <location>
        <begin position="1"/>
        <end position="13"/>
    </location>
</feature>
<reference evidence="2" key="1">
    <citation type="submission" date="2016-01" db="EMBL/GenBank/DDBJ databases">
        <authorList>
            <person name="Peeters C."/>
        </authorList>
    </citation>
    <scope>NUCLEOTIDE SEQUENCE</scope>
    <source>
        <strain evidence="2">LMG 29321</strain>
    </source>
</reference>
<proteinExistence type="predicted"/>